<organism evidence="1">
    <name type="scientific">uncultured Thermomicrobiales bacterium</name>
    <dbReference type="NCBI Taxonomy" id="1645740"/>
    <lineage>
        <taxon>Bacteria</taxon>
        <taxon>Pseudomonadati</taxon>
        <taxon>Thermomicrobiota</taxon>
        <taxon>Thermomicrobia</taxon>
        <taxon>Thermomicrobiales</taxon>
        <taxon>environmental samples</taxon>
    </lineage>
</organism>
<dbReference type="AlphaFoldDB" id="A0A6J4VVR2"/>
<protein>
    <submittedName>
        <fullName evidence="1">Uncharacterized protein</fullName>
    </submittedName>
</protein>
<evidence type="ECO:0000313" key="1">
    <source>
        <dbReference type="EMBL" id="CAA9589832.1"/>
    </source>
</evidence>
<accession>A0A6J4VVR2</accession>
<name>A0A6J4VVR2_9BACT</name>
<sequence length="38" mass="4547">MRRFYVCRKWRARMHECQLQRGRSGLAGPRRGKKGRTG</sequence>
<proteinExistence type="predicted"/>
<dbReference type="EMBL" id="CADCWM010001210">
    <property type="protein sequence ID" value="CAA9589832.1"/>
    <property type="molecule type" value="Genomic_DNA"/>
</dbReference>
<reference evidence="1" key="1">
    <citation type="submission" date="2020-02" db="EMBL/GenBank/DDBJ databases">
        <authorList>
            <person name="Meier V. D."/>
        </authorList>
    </citation>
    <scope>NUCLEOTIDE SEQUENCE</scope>
    <source>
        <strain evidence="1">AVDCRST_MAG88</strain>
    </source>
</reference>
<gene>
    <name evidence="1" type="ORF">AVDCRST_MAG88-4669</name>
</gene>